<evidence type="ECO:0000256" key="4">
    <source>
        <dbReference type="ARBA" id="ARBA00022692"/>
    </source>
</evidence>
<keyword evidence="3 11" id="KW-0813">Transport</keyword>
<name>A0A3M7FSX6_HORWE</name>
<feature type="repeat" description="Solcar" evidence="10">
    <location>
        <begin position="62"/>
        <end position="135"/>
    </location>
</feature>
<evidence type="ECO:0000256" key="3">
    <source>
        <dbReference type="ARBA" id="ARBA00022448"/>
    </source>
</evidence>
<evidence type="ECO:0000313" key="12">
    <source>
        <dbReference type="EMBL" id="RMY91959.1"/>
    </source>
</evidence>
<comment type="similarity">
    <text evidence="2 11">Belongs to the mitochondrial carrier (TC 2.A.29) family.</text>
</comment>
<keyword evidence="4 10" id="KW-0812">Transmembrane</keyword>
<dbReference type="AlphaFoldDB" id="A0A3M7FSX6"/>
<evidence type="ECO:0008006" key="14">
    <source>
        <dbReference type="Google" id="ProtNLM"/>
    </source>
</evidence>
<evidence type="ECO:0000256" key="8">
    <source>
        <dbReference type="ARBA" id="ARBA00023128"/>
    </source>
</evidence>
<dbReference type="InterPro" id="IPR023395">
    <property type="entry name" value="MCP_dom_sf"/>
</dbReference>
<dbReference type="PROSITE" id="PS50920">
    <property type="entry name" value="SOLCAR"/>
    <property type="match status" value="3"/>
</dbReference>
<feature type="repeat" description="Solcar" evidence="10">
    <location>
        <begin position="146"/>
        <end position="235"/>
    </location>
</feature>
<reference evidence="12 13" key="1">
    <citation type="journal article" date="2018" name="BMC Genomics">
        <title>Genomic evidence for intraspecific hybridization in a clonal and extremely halotolerant yeast.</title>
        <authorList>
            <person name="Gostincar C."/>
            <person name="Stajich J.E."/>
            <person name="Zupancic J."/>
            <person name="Zalar P."/>
            <person name="Gunde-Cimerman N."/>
        </authorList>
    </citation>
    <scope>NUCLEOTIDE SEQUENCE [LARGE SCALE GENOMIC DNA]</scope>
    <source>
        <strain evidence="12 13">EXF-171</strain>
    </source>
</reference>
<evidence type="ECO:0000256" key="11">
    <source>
        <dbReference type="RuleBase" id="RU000488"/>
    </source>
</evidence>
<sequence>MNGGEWKCTQPRRFLGEMATSMMPTPEHVKGKDARSSFQNGDCKGAGERLAMDTKSSAIIDSPYLRSLVAGGIAGTTVDTSLFPLDTLKTRLQSSAGFWASGGFRGVYNGIGSAVVGSAPGAALFFVTYEGVKKQFAASPNRGGLGEAGGHMLAASLGEIAACMVRVPTEVVKQRAQAGQSPTSLMALTSILQQRRTHGFLHVWRELYRGWGITVMREVPFTVIQFPLWEGLKKWALNQRAKSSRPSDVTGAESAIFGSISGAIAAGLTTPLDVLKTRLMLATQRESAFSITSKIWREEGGKAFFSGVGPRTMWISIGGAVFLGSYQWASNLFGGV</sequence>
<evidence type="ECO:0000256" key="6">
    <source>
        <dbReference type="ARBA" id="ARBA00022792"/>
    </source>
</evidence>
<dbReference type="Pfam" id="PF00153">
    <property type="entry name" value="Mito_carr"/>
    <property type="match status" value="4"/>
</dbReference>
<keyword evidence="9 10" id="KW-0472">Membrane</keyword>
<keyword evidence="7" id="KW-1133">Transmembrane helix</keyword>
<dbReference type="SUPFAM" id="SSF103506">
    <property type="entry name" value="Mitochondrial carrier"/>
    <property type="match status" value="1"/>
</dbReference>
<accession>A0A3M7FSX6</accession>
<dbReference type="InterPro" id="IPR002067">
    <property type="entry name" value="MCP"/>
</dbReference>
<gene>
    <name evidence="12" type="ORF">D0862_09590</name>
</gene>
<comment type="caution">
    <text evidence="12">The sequence shown here is derived from an EMBL/GenBank/DDBJ whole genome shotgun (WGS) entry which is preliminary data.</text>
</comment>
<comment type="subcellular location">
    <subcellularLocation>
        <location evidence="1">Mitochondrion inner membrane</location>
        <topology evidence="1">Multi-pass membrane protein</topology>
    </subcellularLocation>
</comment>
<protein>
    <recommendedName>
        <fullName evidence="14">Mitochondrial carrier protein PET8</fullName>
    </recommendedName>
</protein>
<dbReference type="VEuPathDB" id="FungiDB:BTJ68_12091"/>
<dbReference type="Proteomes" id="UP000281468">
    <property type="component" value="Unassembled WGS sequence"/>
</dbReference>
<evidence type="ECO:0000256" key="7">
    <source>
        <dbReference type="ARBA" id="ARBA00022989"/>
    </source>
</evidence>
<evidence type="ECO:0000256" key="5">
    <source>
        <dbReference type="ARBA" id="ARBA00022737"/>
    </source>
</evidence>
<dbReference type="PRINTS" id="PR00926">
    <property type="entry name" value="MITOCARRIER"/>
</dbReference>
<dbReference type="InterPro" id="IPR018108">
    <property type="entry name" value="MCP_transmembrane"/>
</dbReference>
<dbReference type="GO" id="GO:0055085">
    <property type="term" value="P:transmembrane transport"/>
    <property type="evidence" value="ECO:0007669"/>
    <property type="project" value="InterPro"/>
</dbReference>
<keyword evidence="8" id="KW-0496">Mitochondrion</keyword>
<organism evidence="12 13">
    <name type="scientific">Hortaea werneckii</name>
    <name type="common">Black yeast</name>
    <name type="synonym">Cladosporium werneckii</name>
    <dbReference type="NCBI Taxonomy" id="91943"/>
    <lineage>
        <taxon>Eukaryota</taxon>
        <taxon>Fungi</taxon>
        <taxon>Dikarya</taxon>
        <taxon>Ascomycota</taxon>
        <taxon>Pezizomycotina</taxon>
        <taxon>Dothideomycetes</taxon>
        <taxon>Dothideomycetidae</taxon>
        <taxon>Mycosphaerellales</taxon>
        <taxon>Teratosphaeriaceae</taxon>
        <taxon>Hortaea</taxon>
    </lineage>
</organism>
<dbReference type="FunFam" id="1.50.40.10:FF:000018">
    <property type="entry name" value="S-adenosylmethionine mitochondrial carrier protein-like"/>
    <property type="match status" value="1"/>
</dbReference>
<evidence type="ECO:0000313" key="13">
    <source>
        <dbReference type="Proteomes" id="UP000281468"/>
    </source>
</evidence>
<evidence type="ECO:0000256" key="9">
    <source>
        <dbReference type="ARBA" id="ARBA00023136"/>
    </source>
</evidence>
<evidence type="ECO:0000256" key="2">
    <source>
        <dbReference type="ARBA" id="ARBA00006375"/>
    </source>
</evidence>
<feature type="repeat" description="Solcar" evidence="10">
    <location>
        <begin position="253"/>
        <end position="332"/>
    </location>
</feature>
<dbReference type="EMBL" id="QWIQ01000356">
    <property type="protein sequence ID" value="RMY91959.1"/>
    <property type="molecule type" value="Genomic_DNA"/>
</dbReference>
<dbReference type="GO" id="GO:0005743">
    <property type="term" value="C:mitochondrial inner membrane"/>
    <property type="evidence" value="ECO:0007669"/>
    <property type="project" value="UniProtKB-SubCell"/>
</dbReference>
<keyword evidence="6" id="KW-0999">Mitochondrion inner membrane</keyword>
<evidence type="ECO:0000256" key="1">
    <source>
        <dbReference type="ARBA" id="ARBA00004448"/>
    </source>
</evidence>
<keyword evidence="5" id="KW-0677">Repeat</keyword>
<evidence type="ECO:0000256" key="10">
    <source>
        <dbReference type="PROSITE-ProRule" id="PRU00282"/>
    </source>
</evidence>
<proteinExistence type="inferred from homology"/>
<dbReference type="PANTHER" id="PTHR45667">
    <property type="entry name" value="S-ADENOSYLMETHIONINE MITOCHONDRIAL CARRIER PROTEIN"/>
    <property type="match status" value="1"/>
</dbReference>
<dbReference type="Gene3D" id="1.50.40.10">
    <property type="entry name" value="Mitochondrial carrier domain"/>
    <property type="match status" value="1"/>
</dbReference>